<name>A0A7J6MP47_PERCH</name>
<evidence type="ECO:0000256" key="1">
    <source>
        <dbReference type="SAM" id="MobiDB-lite"/>
    </source>
</evidence>
<gene>
    <name evidence="2" type="ORF">FOL47_010874</name>
</gene>
<sequence length="120" mass="13089">MKPPPAADIEWDVGELTGYLGQTHAFGTSTIQGASESRPFNKERPGASRGDANEDAVSIQARYLSMEHYITEDDHHRAARRASALLRRRRSNALNGSAHRGSSGSEAVNTEAKGRRKSNN</sequence>
<dbReference type="AlphaFoldDB" id="A0A7J6MP47"/>
<protein>
    <submittedName>
        <fullName evidence="2">Uncharacterized protein</fullName>
    </submittedName>
</protein>
<dbReference type="Proteomes" id="UP000591131">
    <property type="component" value="Unassembled WGS sequence"/>
</dbReference>
<organism evidence="2 3">
    <name type="scientific">Perkinsus chesapeaki</name>
    <name type="common">Clam parasite</name>
    <name type="synonym">Perkinsus andrewsi</name>
    <dbReference type="NCBI Taxonomy" id="330153"/>
    <lineage>
        <taxon>Eukaryota</taxon>
        <taxon>Sar</taxon>
        <taxon>Alveolata</taxon>
        <taxon>Perkinsozoa</taxon>
        <taxon>Perkinsea</taxon>
        <taxon>Perkinsida</taxon>
        <taxon>Perkinsidae</taxon>
        <taxon>Perkinsus</taxon>
    </lineage>
</organism>
<reference evidence="2 3" key="1">
    <citation type="submission" date="2020-04" db="EMBL/GenBank/DDBJ databases">
        <title>Perkinsus chesapeaki whole genome sequence.</title>
        <authorList>
            <person name="Bogema D.R."/>
        </authorList>
    </citation>
    <scope>NUCLEOTIDE SEQUENCE [LARGE SCALE GENOMIC DNA]</scope>
    <source>
        <strain evidence="2">ATCC PRA-425</strain>
    </source>
</reference>
<proteinExistence type="predicted"/>
<comment type="caution">
    <text evidence="2">The sequence shown here is derived from an EMBL/GenBank/DDBJ whole genome shotgun (WGS) entry which is preliminary data.</text>
</comment>
<feature type="region of interest" description="Disordered" evidence="1">
    <location>
        <begin position="27"/>
        <end position="55"/>
    </location>
</feature>
<keyword evidence="3" id="KW-1185">Reference proteome</keyword>
<accession>A0A7J6MP47</accession>
<feature type="region of interest" description="Disordered" evidence="1">
    <location>
        <begin position="72"/>
        <end position="120"/>
    </location>
</feature>
<evidence type="ECO:0000313" key="3">
    <source>
        <dbReference type="Proteomes" id="UP000591131"/>
    </source>
</evidence>
<dbReference type="EMBL" id="JAAPAO010000089">
    <property type="protein sequence ID" value="KAF4673166.1"/>
    <property type="molecule type" value="Genomic_DNA"/>
</dbReference>
<evidence type="ECO:0000313" key="2">
    <source>
        <dbReference type="EMBL" id="KAF4673166.1"/>
    </source>
</evidence>